<feature type="compositionally biased region" description="Basic and acidic residues" evidence="2">
    <location>
        <begin position="526"/>
        <end position="541"/>
    </location>
</feature>
<reference evidence="4 5" key="1">
    <citation type="submission" date="2019-10" db="EMBL/GenBank/DDBJ databases">
        <title>Draft Genome Sequence of Cytophagaceae sp. SJW1-29.</title>
        <authorList>
            <person name="Choi A."/>
        </authorList>
    </citation>
    <scope>NUCLEOTIDE SEQUENCE [LARGE SCALE GENOMIC DNA]</scope>
    <source>
        <strain evidence="4 5">SJW1-29</strain>
    </source>
</reference>
<feature type="region of interest" description="Disordered" evidence="2">
    <location>
        <begin position="768"/>
        <end position="822"/>
    </location>
</feature>
<feature type="compositionally biased region" description="Polar residues" evidence="2">
    <location>
        <begin position="771"/>
        <end position="783"/>
    </location>
</feature>
<evidence type="ECO:0000256" key="1">
    <source>
        <dbReference type="SAM" id="Coils"/>
    </source>
</evidence>
<evidence type="ECO:0000313" key="4">
    <source>
        <dbReference type="EMBL" id="MPR34803.1"/>
    </source>
</evidence>
<dbReference type="EMBL" id="WHLY01000002">
    <property type="protein sequence ID" value="MPR34803.1"/>
    <property type="molecule type" value="Genomic_DNA"/>
</dbReference>
<dbReference type="InterPro" id="IPR011250">
    <property type="entry name" value="OMP/PagP_B-barrel"/>
</dbReference>
<evidence type="ECO:0000313" key="5">
    <source>
        <dbReference type="Proteomes" id="UP000479293"/>
    </source>
</evidence>
<keyword evidence="3" id="KW-0732">Signal</keyword>
<evidence type="ECO:0008006" key="6">
    <source>
        <dbReference type="Google" id="ProtNLM"/>
    </source>
</evidence>
<name>A0A7C9BHW1_9BACT</name>
<dbReference type="Gene3D" id="2.40.160.20">
    <property type="match status" value="2"/>
</dbReference>
<organism evidence="4 5">
    <name type="scientific">Salmonirosea aquatica</name>
    <dbReference type="NCBI Taxonomy" id="2654236"/>
    <lineage>
        <taxon>Bacteria</taxon>
        <taxon>Pseudomonadati</taxon>
        <taxon>Bacteroidota</taxon>
        <taxon>Cytophagia</taxon>
        <taxon>Cytophagales</taxon>
        <taxon>Spirosomataceae</taxon>
        <taxon>Salmonirosea</taxon>
    </lineage>
</organism>
<evidence type="ECO:0000256" key="2">
    <source>
        <dbReference type="SAM" id="MobiDB-lite"/>
    </source>
</evidence>
<sequence length="840" mass="94051">MKTTYKRIKQSLFISLALCALVPAAVAQVKGISYSISPVGEYVNWENNTGISNGFMAGGHLGFGFGEFVELRGTYLQSLDMKRNFGPLELKELQGVELTQPDIDVTRWGGDLKLNLSRGGVVPFLTAGTGVQTFKSDSLATYKNIYVSLGAGLQFVVADRYTLGIQAVNTSFNDSPVRNLTTADERAAYGLAVADYNNELLKNWSVRASLSFYLGGRRPGELTETDKAYLNNFSGGFSLPIEITAGQLDFDKTLPYANTKFVGAATGFNFGPYVGLRGFYWRAMEDDYFSTFDKLAVYGGEGKFKLANGQGLTPSINVGGGVIDALKGYTVDGTELDEKNRPFVSGGLGLDIPFGRAFKLTAYGKALLTSNDPLENAANPDELATSWAYGLSANLILGNGVKNIQTQKEESYDEVVKNSMTREKNRARDLKEEYEDRIDQLNDGIREARDDGNRRLANDLEDDREALRVAVDRIEETLKQEEKANEEANRKDDPLLMKMKPTDFAKKIDGIKEEVPGIRRVYAGNDSDRDRGTTDRRRDSESGVDARTLRALEDRLQSIEDKLDDIQKQNNDFRRNQPTYRNDGSRTDASFNDRSNTGNTRGDRNGAYDPQANDQPMEMLKAERQKSEELRAAYEKRIEKLEAEVKNARQSGNVQIEEDLNAELKSMQEGILKIQDAQQRENEANRDAYQLNDPARIRMNPEAFRSEINAVERTNDRYREQIERSLRNYQRQNQRQINTLRDDRDAYRREMENEMDQLRQELRELKYNRAGSGTNAGAQSPTDLSRIEALDNPGGSAMSTGGPSPRPISGSARRSSWRTKARIPLKPVFSTVSTMMAPRP</sequence>
<dbReference type="Proteomes" id="UP000479293">
    <property type="component" value="Unassembled WGS sequence"/>
</dbReference>
<feature type="chain" id="PRO_5028849462" description="Outer membrane beta-barrel protein" evidence="3">
    <location>
        <begin position="28"/>
        <end position="840"/>
    </location>
</feature>
<gene>
    <name evidence="4" type="ORF">GBK04_15940</name>
</gene>
<keyword evidence="5" id="KW-1185">Reference proteome</keyword>
<accession>A0A7C9BHW1</accession>
<dbReference type="RefSeq" id="WP_152761325.1">
    <property type="nucleotide sequence ID" value="NZ_WHLY01000002.1"/>
</dbReference>
<feature type="coiled-coil region" evidence="1">
    <location>
        <begin position="417"/>
        <end position="491"/>
    </location>
</feature>
<protein>
    <recommendedName>
        <fullName evidence="6">Outer membrane beta-barrel protein</fullName>
    </recommendedName>
</protein>
<dbReference type="AlphaFoldDB" id="A0A7C9BHW1"/>
<feature type="coiled-coil region" evidence="1">
    <location>
        <begin position="708"/>
        <end position="768"/>
    </location>
</feature>
<dbReference type="SUPFAM" id="SSF56925">
    <property type="entry name" value="OMPA-like"/>
    <property type="match status" value="1"/>
</dbReference>
<evidence type="ECO:0000256" key="3">
    <source>
        <dbReference type="SAM" id="SignalP"/>
    </source>
</evidence>
<feature type="signal peptide" evidence="3">
    <location>
        <begin position="1"/>
        <end position="27"/>
    </location>
</feature>
<feature type="compositionally biased region" description="Basic and acidic residues" evidence="2">
    <location>
        <begin position="564"/>
        <end position="575"/>
    </location>
</feature>
<comment type="caution">
    <text evidence="4">The sequence shown here is derived from an EMBL/GenBank/DDBJ whole genome shotgun (WGS) entry which is preliminary data.</text>
</comment>
<proteinExistence type="predicted"/>
<keyword evidence="1" id="KW-0175">Coiled coil</keyword>
<feature type="region of interest" description="Disordered" evidence="2">
    <location>
        <begin position="519"/>
        <end position="549"/>
    </location>
</feature>
<feature type="compositionally biased region" description="Polar residues" evidence="2">
    <location>
        <begin position="576"/>
        <end position="600"/>
    </location>
</feature>
<feature type="region of interest" description="Disordered" evidence="2">
    <location>
        <begin position="564"/>
        <end position="618"/>
    </location>
</feature>